<dbReference type="PANTHER" id="PTHR45669">
    <property type="entry name" value="GLUTAREDOXIN DOMAIN-CONTAINING CYSTEINE-RICH PROTEIN CG12206-RELATED"/>
    <property type="match status" value="1"/>
</dbReference>
<dbReference type="Pfam" id="PF00462">
    <property type="entry name" value="Glutaredoxin"/>
    <property type="match status" value="1"/>
</dbReference>
<dbReference type="Proteomes" id="UP001567538">
    <property type="component" value="Unassembled WGS sequence"/>
</dbReference>
<dbReference type="SUPFAM" id="SSF52833">
    <property type="entry name" value="Thioredoxin-like"/>
    <property type="match status" value="1"/>
</dbReference>
<evidence type="ECO:0000259" key="1">
    <source>
        <dbReference type="Pfam" id="PF00462"/>
    </source>
</evidence>
<dbReference type="InterPro" id="IPR036249">
    <property type="entry name" value="Thioredoxin-like_sf"/>
</dbReference>
<name>A0ABD1GV61_SALDI</name>
<dbReference type="PROSITE" id="PS51354">
    <property type="entry name" value="GLUTAREDOXIN_2"/>
    <property type="match status" value="1"/>
</dbReference>
<accession>A0ABD1GV61</accession>
<dbReference type="Pfam" id="PF23733">
    <property type="entry name" value="GRXCR1-2_C"/>
    <property type="match status" value="1"/>
</dbReference>
<dbReference type="AlphaFoldDB" id="A0ABD1GV61"/>
<dbReference type="CDD" id="cd03031">
    <property type="entry name" value="GRX_GRX_like"/>
    <property type="match status" value="1"/>
</dbReference>
<dbReference type="EMBL" id="JBEAFC010000007">
    <property type="protein sequence ID" value="KAL1548044.1"/>
    <property type="molecule type" value="Genomic_DNA"/>
</dbReference>
<evidence type="ECO:0000313" key="3">
    <source>
        <dbReference type="Proteomes" id="UP001567538"/>
    </source>
</evidence>
<dbReference type="Gene3D" id="3.40.30.10">
    <property type="entry name" value="Glutaredoxin"/>
    <property type="match status" value="1"/>
</dbReference>
<proteinExistence type="predicted"/>
<gene>
    <name evidence="2" type="ORF">AAHA92_16327</name>
</gene>
<protein>
    <recommendedName>
        <fullName evidence="1">Glutaredoxin domain-containing protein</fullName>
    </recommendedName>
</protein>
<dbReference type="PANTHER" id="PTHR45669:SF22">
    <property type="entry name" value="GLUTAREDOXIN DOMAIN-CONTAINING CYSTEINE-RICH PROTEIN CG12206-RELATED"/>
    <property type="match status" value="1"/>
</dbReference>
<reference evidence="2 3" key="1">
    <citation type="submission" date="2024-06" db="EMBL/GenBank/DDBJ databases">
        <title>A chromosome level genome sequence of Diviner's sage (Salvia divinorum).</title>
        <authorList>
            <person name="Ford S.A."/>
            <person name="Ro D.-K."/>
            <person name="Ness R.W."/>
            <person name="Phillips M.A."/>
        </authorList>
    </citation>
    <scope>NUCLEOTIDE SEQUENCE [LARGE SCALE GENOMIC DNA]</scope>
    <source>
        <strain evidence="2">SAF-2024a</strain>
        <tissue evidence="2">Leaf</tissue>
    </source>
</reference>
<comment type="caution">
    <text evidence="2">The sequence shown here is derived from an EMBL/GenBank/DDBJ whole genome shotgun (WGS) entry which is preliminary data.</text>
</comment>
<sequence>MGCVSSTLLTQDDEFPKIGGLSHHIVSLTSTTYGLLNTLDPPPADPLPPEIINAWDLMSGLGPDDESANPNLPKSPLNLNTFLEKFEKICPPKGEKRVVLYTTSLRGVRKTFEDCEAVRSAIRGLGIPVCERDISMHRGFRDELMELVKGKTADHCIPPRLFVEGRYVGGADEVISIVERGSIAALVQGLPKLGGACAFVCEGCGGAGFLPCWTCHGSCKMVKEGCGIGVRSVVLKCSDCNENGLVLCPICS</sequence>
<organism evidence="2 3">
    <name type="scientific">Salvia divinorum</name>
    <name type="common">Maria pastora</name>
    <name type="synonym">Diviner's sage</name>
    <dbReference type="NCBI Taxonomy" id="28513"/>
    <lineage>
        <taxon>Eukaryota</taxon>
        <taxon>Viridiplantae</taxon>
        <taxon>Streptophyta</taxon>
        <taxon>Embryophyta</taxon>
        <taxon>Tracheophyta</taxon>
        <taxon>Spermatophyta</taxon>
        <taxon>Magnoliopsida</taxon>
        <taxon>eudicotyledons</taxon>
        <taxon>Gunneridae</taxon>
        <taxon>Pentapetalae</taxon>
        <taxon>asterids</taxon>
        <taxon>lamiids</taxon>
        <taxon>Lamiales</taxon>
        <taxon>Lamiaceae</taxon>
        <taxon>Nepetoideae</taxon>
        <taxon>Mentheae</taxon>
        <taxon>Salviinae</taxon>
        <taxon>Salvia</taxon>
        <taxon>Salvia subgen. Calosphace</taxon>
    </lineage>
</organism>
<feature type="domain" description="Glutaredoxin" evidence="1">
    <location>
        <begin position="98"/>
        <end position="168"/>
    </location>
</feature>
<evidence type="ECO:0000313" key="2">
    <source>
        <dbReference type="EMBL" id="KAL1548044.1"/>
    </source>
</evidence>
<keyword evidence="3" id="KW-1185">Reference proteome</keyword>
<dbReference type="InterPro" id="IPR002109">
    <property type="entry name" value="Glutaredoxin"/>
</dbReference>